<evidence type="ECO:0000256" key="1">
    <source>
        <dbReference type="SAM" id="MobiDB-lite"/>
    </source>
</evidence>
<dbReference type="AlphaFoldDB" id="A0AAD1XQD0"/>
<proteinExistence type="predicted"/>
<sequence length="255" mass="29522">MKPVKIFTGSRVRFSFRSSTKSNSQTPRSTSNESDEKAENPQSISGKMTKNFSQPLFLPGKNSRTTKNLAKHSIGLKSIKFQPKGISKKTLFKRRILAQPKPKTISLMERCKNEEFKKMLLRYAPEIRNLINQQHSDLPVIPDFVKQKKFKKRQITRSSYLRTTFTESDEDFRKIREICLLGGRLNQPPPKIFTFCVQKSTERLNRVLKIQPMSTKNTCCKTLISNTTSQYKAAISHFQSRPLQILIKNRRHSLT</sequence>
<protein>
    <submittedName>
        <fullName evidence="2">Uncharacterized protein</fullName>
    </submittedName>
</protein>
<feature type="compositionally biased region" description="Polar residues" evidence="1">
    <location>
        <begin position="40"/>
        <end position="54"/>
    </location>
</feature>
<evidence type="ECO:0000313" key="3">
    <source>
        <dbReference type="Proteomes" id="UP001295684"/>
    </source>
</evidence>
<dbReference type="EMBL" id="CAMPGE010018560">
    <property type="protein sequence ID" value="CAI2376968.1"/>
    <property type="molecule type" value="Genomic_DNA"/>
</dbReference>
<dbReference type="Proteomes" id="UP001295684">
    <property type="component" value="Unassembled WGS sequence"/>
</dbReference>
<feature type="compositionally biased region" description="Polar residues" evidence="1">
    <location>
        <begin position="16"/>
        <end position="32"/>
    </location>
</feature>
<evidence type="ECO:0000313" key="2">
    <source>
        <dbReference type="EMBL" id="CAI2376968.1"/>
    </source>
</evidence>
<reference evidence="2" key="1">
    <citation type="submission" date="2023-07" db="EMBL/GenBank/DDBJ databases">
        <authorList>
            <consortium name="AG Swart"/>
            <person name="Singh M."/>
            <person name="Singh A."/>
            <person name="Seah K."/>
            <person name="Emmerich C."/>
        </authorList>
    </citation>
    <scope>NUCLEOTIDE SEQUENCE</scope>
    <source>
        <strain evidence="2">DP1</strain>
    </source>
</reference>
<keyword evidence="3" id="KW-1185">Reference proteome</keyword>
<comment type="caution">
    <text evidence="2">The sequence shown here is derived from an EMBL/GenBank/DDBJ whole genome shotgun (WGS) entry which is preliminary data.</text>
</comment>
<gene>
    <name evidence="2" type="ORF">ECRASSUSDP1_LOCUS18347</name>
</gene>
<feature type="region of interest" description="Disordered" evidence="1">
    <location>
        <begin position="15"/>
        <end position="64"/>
    </location>
</feature>
<organism evidence="2 3">
    <name type="scientific">Euplotes crassus</name>
    <dbReference type="NCBI Taxonomy" id="5936"/>
    <lineage>
        <taxon>Eukaryota</taxon>
        <taxon>Sar</taxon>
        <taxon>Alveolata</taxon>
        <taxon>Ciliophora</taxon>
        <taxon>Intramacronucleata</taxon>
        <taxon>Spirotrichea</taxon>
        <taxon>Hypotrichia</taxon>
        <taxon>Euplotida</taxon>
        <taxon>Euplotidae</taxon>
        <taxon>Moneuplotes</taxon>
    </lineage>
</organism>
<name>A0AAD1XQD0_EUPCR</name>
<accession>A0AAD1XQD0</accession>